<proteinExistence type="predicted"/>
<name>A0A6I8UMA4_DROPS</name>
<dbReference type="Proteomes" id="UP000001819">
    <property type="component" value="Chromosome 2"/>
</dbReference>
<feature type="region of interest" description="Disordered" evidence="1">
    <location>
        <begin position="1"/>
        <end position="55"/>
    </location>
</feature>
<protein>
    <submittedName>
        <fullName evidence="3 4">Uncharacterized protein</fullName>
    </submittedName>
</protein>
<gene>
    <name evidence="3 4" type="primary">LOC4800554</name>
</gene>
<feature type="region of interest" description="Disordered" evidence="1">
    <location>
        <begin position="256"/>
        <end position="287"/>
    </location>
</feature>
<evidence type="ECO:0000256" key="1">
    <source>
        <dbReference type="SAM" id="MobiDB-lite"/>
    </source>
</evidence>
<keyword evidence="2" id="KW-1185">Reference proteome</keyword>
<dbReference type="AlphaFoldDB" id="A0A6I8UMA4"/>
<feature type="compositionally biased region" description="Basic and acidic residues" evidence="1">
    <location>
        <begin position="151"/>
        <end position="166"/>
    </location>
</feature>
<feature type="compositionally biased region" description="Low complexity" evidence="1">
    <location>
        <begin position="23"/>
        <end position="43"/>
    </location>
</feature>
<dbReference type="RefSeq" id="XP_033232387.1">
    <property type="nucleotide sequence ID" value="XM_033376496.1"/>
</dbReference>
<feature type="region of interest" description="Disordered" evidence="1">
    <location>
        <begin position="130"/>
        <end position="173"/>
    </location>
</feature>
<dbReference type="KEGG" id="dpo:4800554"/>
<reference evidence="2" key="1">
    <citation type="submission" date="2024-06" db="UniProtKB">
        <authorList>
            <consortium name="RefSeq"/>
        </authorList>
    </citation>
    <scope>NUCLEOTIDE SEQUENCE [LARGE SCALE GENOMIC DNA]</scope>
    <source>
        <strain evidence="4">MV-25-SWS-2005</strain>
        <strain evidence="2">MV2-25</strain>
        <tissue evidence="4">Whole body</tissue>
    </source>
</reference>
<evidence type="ECO:0000313" key="2">
    <source>
        <dbReference type="Proteomes" id="UP000001819"/>
    </source>
</evidence>
<feature type="compositionally biased region" description="Basic and acidic residues" evidence="1">
    <location>
        <begin position="130"/>
        <end position="143"/>
    </location>
</feature>
<feature type="compositionally biased region" description="Basic residues" evidence="1">
    <location>
        <begin position="1"/>
        <end position="11"/>
    </location>
</feature>
<sequence length="346" mass="37969">MNKMKKSRKSAKNSGPSDPTGQSNKANASGIGSNNAGNQNIAGTEPGEQSTSDGVPFILVDAMPLTYCPPTVADLDQIEAKRMAKVIAECDRLQDRLEDTTPPPELDMPSTMTEKDEEFFQEMQKLRIFPKETEEKDGKERPGISRQGTFHIDRSKPTLNDRRLGDEPSVSSTESMRIINHIGDQLMQLQLLKEQPLVEGNAYCFLVSIKPEGGASNCFVRQIGLPVSSLQPETESVVQSETESIVQPEEELLVQLENESAEQPEKKPESVSSTGRTDAYSSNAVPKLRDLLHTQMPVSKAESPPPGLTIEAASEAKTDTIAAPKTSTTPWRQLSKSRFGYLPKKI</sequence>
<accession>A0A6I8UMA4</accession>
<organism evidence="2 3">
    <name type="scientific">Drosophila pseudoobscura pseudoobscura</name>
    <name type="common">Fruit fly</name>
    <dbReference type="NCBI Taxonomy" id="46245"/>
    <lineage>
        <taxon>Eukaryota</taxon>
        <taxon>Metazoa</taxon>
        <taxon>Ecdysozoa</taxon>
        <taxon>Arthropoda</taxon>
        <taxon>Hexapoda</taxon>
        <taxon>Insecta</taxon>
        <taxon>Pterygota</taxon>
        <taxon>Neoptera</taxon>
        <taxon>Endopterygota</taxon>
        <taxon>Diptera</taxon>
        <taxon>Brachycera</taxon>
        <taxon>Muscomorpha</taxon>
        <taxon>Ephydroidea</taxon>
        <taxon>Drosophilidae</taxon>
        <taxon>Drosophila</taxon>
        <taxon>Sophophora</taxon>
    </lineage>
</organism>
<evidence type="ECO:0000313" key="4">
    <source>
        <dbReference type="RefSeq" id="XP_033232387.1"/>
    </source>
</evidence>
<dbReference type="RefSeq" id="XP_001357812.4">
    <property type="nucleotide sequence ID" value="XM_001357775.4"/>
</dbReference>
<reference evidence="3" key="2">
    <citation type="submission" date="2025-04" db="UniProtKB">
        <authorList>
            <consortium name="RefSeq"/>
        </authorList>
    </citation>
    <scope>IDENTIFICATION</scope>
    <source>
        <strain evidence="3">MV-25-SWS-2005</strain>
        <strain evidence="2">MV2-25</strain>
        <tissue evidence="3">Whole body</tissue>
    </source>
</reference>
<evidence type="ECO:0000313" key="3">
    <source>
        <dbReference type="RefSeq" id="XP_001357812.4"/>
    </source>
</evidence>
<feature type="compositionally biased region" description="Polar residues" evidence="1">
    <location>
        <begin position="270"/>
        <end position="284"/>
    </location>
</feature>
<feature type="compositionally biased region" description="Polar residues" evidence="1">
    <location>
        <begin position="12"/>
        <end position="22"/>
    </location>
</feature>